<feature type="region of interest" description="Disordered" evidence="1">
    <location>
        <begin position="45"/>
        <end position="81"/>
    </location>
</feature>
<name>A0ABY2H3G8_9HYPO</name>
<evidence type="ECO:0000256" key="1">
    <source>
        <dbReference type="SAM" id="MobiDB-lite"/>
    </source>
</evidence>
<gene>
    <name evidence="2" type="ORF">CCMA1212_005201</name>
</gene>
<dbReference type="EMBL" id="PPTA01000006">
    <property type="protein sequence ID" value="TFB02494.1"/>
    <property type="molecule type" value="Genomic_DNA"/>
</dbReference>
<protein>
    <submittedName>
        <fullName evidence="2">Uncharacterized protein</fullName>
    </submittedName>
</protein>
<proteinExistence type="predicted"/>
<dbReference type="RefSeq" id="XP_073558695.1">
    <property type="nucleotide sequence ID" value="XM_073702470.1"/>
</dbReference>
<comment type="caution">
    <text evidence="2">The sequence shown here is derived from an EMBL/GenBank/DDBJ whole genome shotgun (WGS) entry which is preliminary data.</text>
</comment>
<evidence type="ECO:0000313" key="2">
    <source>
        <dbReference type="EMBL" id="TFB02494.1"/>
    </source>
</evidence>
<sequence>MALEEVSFLSISTWYRKTLCLVGEKFGMSAMSPPAADKAQAVTPIHNPRAQPSNDIKKSKKKTPSPISNPWRNPRTTAPTGNERDHCIAFTFFFAAGGSTTVGGEEGLDRPERDALLPFPGQDNLSRMGNPGCCTWQTRGAAGTLASSFAALPCWKGTDPGLFARFCIEVVCLAMEGWQGRPESTSKVRKSTYMGNRPLLC</sequence>
<reference evidence="2 3" key="1">
    <citation type="submission" date="2018-01" db="EMBL/GenBank/DDBJ databases">
        <title>Genome characterization of the sugarcane-associated fungus Trichoderma ghanense CCMA-1212 and their application in lignocelulose bioconversion.</title>
        <authorList>
            <person name="Steindorff A.S."/>
            <person name="Mendes T.D."/>
            <person name="Vilela E.S.D."/>
            <person name="Rodrigues D.S."/>
            <person name="Formighieri E.F."/>
            <person name="Melo I.S."/>
            <person name="Favaro L.C.L."/>
        </authorList>
    </citation>
    <scope>NUCLEOTIDE SEQUENCE [LARGE SCALE GENOMIC DNA]</scope>
    <source>
        <strain evidence="2 3">CCMA-1212</strain>
    </source>
</reference>
<keyword evidence="3" id="KW-1185">Reference proteome</keyword>
<dbReference type="GeneID" id="300576920"/>
<organism evidence="2 3">
    <name type="scientific">Trichoderma ghanense</name>
    <dbReference type="NCBI Taxonomy" id="65468"/>
    <lineage>
        <taxon>Eukaryota</taxon>
        <taxon>Fungi</taxon>
        <taxon>Dikarya</taxon>
        <taxon>Ascomycota</taxon>
        <taxon>Pezizomycotina</taxon>
        <taxon>Sordariomycetes</taxon>
        <taxon>Hypocreomycetidae</taxon>
        <taxon>Hypocreales</taxon>
        <taxon>Hypocreaceae</taxon>
        <taxon>Trichoderma</taxon>
    </lineage>
</organism>
<evidence type="ECO:0000313" key="3">
    <source>
        <dbReference type="Proteomes" id="UP001642720"/>
    </source>
</evidence>
<accession>A0ABY2H3G8</accession>
<dbReference type="Proteomes" id="UP001642720">
    <property type="component" value="Unassembled WGS sequence"/>
</dbReference>